<dbReference type="InterPro" id="IPR050327">
    <property type="entry name" value="Proton-linked_MCT"/>
</dbReference>
<feature type="transmembrane region" description="Helical" evidence="4">
    <location>
        <begin position="397"/>
        <end position="416"/>
    </location>
</feature>
<dbReference type="CDD" id="cd17352">
    <property type="entry name" value="MFS_MCT_SLC16"/>
    <property type="match status" value="1"/>
</dbReference>
<dbReference type="InterPro" id="IPR011701">
    <property type="entry name" value="MFS"/>
</dbReference>
<feature type="transmembrane region" description="Helical" evidence="4">
    <location>
        <begin position="428"/>
        <end position="449"/>
    </location>
</feature>
<feature type="transmembrane region" description="Helical" evidence="4">
    <location>
        <begin position="301"/>
        <end position="323"/>
    </location>
</feature>
<evidence type="ECO:0000256" key="2">
    <source>
        <dbReference type="ARBA" id="ARBA00006727"/>
    </source>
</evidence>
<evidence type="ECO:0000313" key="7">
    <source>
        <dbReference type="Proteomes" id="UP000193560"/>
    </source>
</evidence>
<keyword evidence="4" id="KW-0812">Transmembrane</keyword>
<accession>A0A1X2J137</accession>
<dbReference type="GO" id="GO:0022857">
    <property type="term" value="F:transmembrane transporter activity"/>
    <property type="evidence" value="ECO:0007669"/>
    <property type="project" value="InterPro"/>
</dbReference>
<sequence length="494" mass="53870">MHPTATTSGHAAETPPSSSQQQNTNPEINEHTTTGSISTISVNEKTIIEERYDNLSNIEDETGSNKDTINHDTNEKKVVMEDDFEESNYGWLVVLGAFMVQVTSFGTATSWGVMQTYFKVHRLGMSPSETSQEALNQQVLNLSFVGTMALIFTNICGPLAQILTSIWGHRIVLILGTLCVTLGLILAGFASEIWHLYLTQGILFGLGASLMYCTIMSVAPLWFNKRRGLALGMVASGSGIGGLIIPFIMDPINNGLGPSWTYRILGFICLACDLIAVVFVKPRVPVPRQRKKLSDIIKLNVLKDISFLLFCIGSMVVLFGYFIPYFFLPDYAREIKLDSAQGASLVAVSSAMNFIGRILAGICADRIGKVNTNIIFTVIGGLSSLLIWTFAKTYGVLMAYAVVFGLFCGSYFALLSPITAQLLGFERFPTGLSVMLISNVVSVFGPNIASAIDNAVVNEPYLTYKIFSGVAYLVGACILFALKIRLDRNIFAKV</sequence>
<organism evidence="6 7">
    <name type="scientific">Absidia repens</name>
    <dbReference type="NCBI Taxonomy" id="90262"/>
    <lineage>
        <taxon>Eukaryota</taxon>
        <taxon>Fungi</taxon>
        <taxon>Fungi incertae sedis</taxon>
        <taxon>Mucoromycota</taxon>
        <taxon>Mucoromycotina</taxon>
        <taxon>Mucoromycetes</taxon>
        <taxon>Mucorales</taxon>
        <taxon>Cunninghamellaceae</taxon>
        <taxon>Absidia</taxon>
    </lineage>
</organism>
<dbReference type="OrthoDB" id="6499973at2759"/>
<proteinExistence type="inferred from homology"/>
<evidence type="ECO:0000256" key="1">
    <source>
        <dbReference type="ARBA" id="ARBA00004141"/>
    </source>
</evidence>
<gene>
    <name evidence="6" type="ORF">BCR42DRAFT_400381</name>
</gene>
<evidence type="ECO:0000256" key="3">
    <source>
        <dbReference type="SAM" id="MobiDB-lite"/>
    </source>
</evidence>
<dbReference type="PANTHER" id="PTHR11360">
    <property type="entry name" value="MONOCARBOXYLATE TRANSPORTER"/>
    <property type="match status" value="1"/>
</dbReference>
<feature type="transmembrane region" description="Helical" evidence="4">
    <location>
        <begin position="374"/>
        <end position="391"/>
    </location>
</feature>
<feature type="transmembrane region" description="Helical" evidence="4">
    <location>
        <begin position="260"/>
        <end position="280"/>
    </location>
</feature>
<dbReference type="Proteomes" id="UP000193560">
    <property type="component" value="Unassembled WGS sequence"/>
</dbReference>
<name>A0A1X2J137_9FUNG</name>
<comment type="similarity">
    <text evidence="2">Belongs to the major facilitator superfamily. Monocarboxylate porter (TC 2.A.1.13) family.</text>
</comment>
<comment type="subcellular location">
    <subcellularLocation>
        <location evidence="1">Membrane</location>
        <topology evidence="1">Multi-pass membrane protein</topology>
    </subcellularLocation>
</comment>
<comment type="caution">
    <text evidence="6">The sequence shown here is derived from an EMBL/GenBank/DDBJ whole genome shotgun (WGS) entry which is preliminary data.</text>
</comment>
<evidence type="ECO:0000259" key="5">
    <source>
        <dbReference type="PROSITE" id="PS50850"/>
    </source>
</evidence>
<keyword evidence="4" id="KW-1133">Transmembrane helix</keyword>
<feature type="transmembrane region" description="Helical" evidence="4">
    <location>
        <begin position="202"/>
        <end position="222"/>
    </location>
</feature>
<dbReference type="Gene3D" id="1.20.1250.20">
    <property type="entry name" value="MFS general substrate transporter like domains"/>
    <property type="match status" value="2"/>
</dbReference>
<dbReference type="SUPFAM" id="SSF103473">
    <property type="entry name" value="MFS general substrate transporter"/>
    <property type="match status" value="1"/>
</dbReference>
<dbReference type="InterPro" id="IPR036259">
    <property type="entry name" value="MFS_trans_sf"/>
</dbReference>
<evidence type="ECO:0000256" key="4">
    <source>
        <dbReference type="SAM" id="Phobius"/>
    </source>
</evidence>
<feature type="transmembrane region" description="Helical" evidence="4">
    <location>
        <begin position="171"/>
        <end position="190"/>
    </location>
</feature>
<dbReference type="Pfam" id="PF07690">
    <property type="entry name" value="MFS_1"/>
    <property type="match status" value="1"/>
</dbReference>
<dbReference type="GO" id="GO:0016020">
    <property type="term" value="C:membrane"/>
    <property type="evidence" value="ECO:0007669"/>
    <property type="project" value="UniProtKB-SubCell"/>
</dbReference>
<dbReference type="EMBL" id="MCGE01000001">
    <property type="protein sequence ID" value="ORZ25540.1"/>
    <property type="molecule type" value="Genomic_DNA"/>
</dbReference>
<evidence type="ECO:0000313" key="6">
    <source>
        <dbReference type="EMBL" id="ORZ25540.1"/>
    </source>
</evidence>
<feature type="domain" description="Major facilitator superfamily (MFS) profile" evidence="5">
    <location>
        <begin position="96"/>
        <end position="489"/>
    </location>
</feature>
<feature type="transmembrane region" description="Helical" evidence="4">
    <location>
        <begin position="461"/>
        <end position="482"/>
    </location>
</feature>
<protein>
    <submittedName>
        <fullName evidence="6">Major facilitator superfamily domain-containing protein</fullName>
    </submittedName>
</protein>
<dbReference type="PANTHER" id="PTHR11360:SF284">
    <property type="entry name" value="EG:103B4.3 PROTEIN-RELATED"/>
    <property type="match status" value="1"/>
</dbReference>
<dbReference type="PROSITE" id="PS50850">
    <property type="entry name" value="MFS"/>
    <property type="match status" value="1"/>
</dbReference>
<feature type="region of interest" description="Disordered" evidence="3">
    <location>
        <begin position="1"/>
        <end position="41"/>
    </location>
</feature>
<dbReference type="InterPro" id="IPR020846">
    <property type="entry name" value="MFS_dom"/>
</dbReference>
<reference evidence="6 7" key="1">
    <citation type="submission" date="2016-07" db="EMBL/GenBank/DDBJ databases">
        <title>Pervasive Adenine N6-methylation of Active Genes in Fungi.</title>
        <authorList>
            <consortium name="DOE Joint Genome Institute"/>
            <person name="Mondo S.J."/>
            <person name="Dannebaum R.O."/>
            <person name="Kuo R.C."/>
            <person name="Labutti K."/>
            <person name="Haridas S."/>
            <person name="Kuo A."/>
            <person name="Salamov A."/>
            <person name="Ahrendt S.R."/>
            <person name="Lipzen A."/>
            <person name="Sullivan W."/>
            <person name="Andreopoulos W.B."/>
            <person name="Clum A."/>
            <person name="Lindquist E."/>
            <person name="Daum C."/>
            <person name="Ramamoorthy G.K."/>
            <person name="Gryganskyi A."/>
            <person name="Culley D."/>
            <person name="Magnuson J.K."/>
            <person name="James T.Y."/>
            <person name="O'Malley M.A."/>
            <person name="Stajich J.E."/>
            <person name="Spatafora J.W."/>
            <person name="Visel A."/>
            <person name="Grigoriev I.V."/>
        </authorList>
    </citation>
    <scope>NUCLEOTIDE SEQUENCE [LARGE SCALE GENOMIC DNA]</scope>
    <source>
        <strain evidence="6 7">NRRL 1336</strain>
    </source>
</reference>
<dbReference type="AlphaFoldDB" id="A0A1X2J137"/>
<feature type="transmembrane region" description="Helical" evidence="4">
    <location>
        <begin position="343"/>
        <end position="362"/>
    </location>
</feature>
<feature type="transmembrane region" description="Helical" evidence="4">
    <location>
        <begin position="229"/>
        <end position="248"/>
    </location>
</feature>
<feature type="transmembrane region" description="Helical" evidence="4">
    <location>
        <begin position="138"/>
        <end position="159"/>
    </location>
</feature>
<keyword evidence="4" id="KW-0472">Membrane</keyword>
<keyword evidence="7" id="KW-1185">Reference proteome</keyword>
<feature type="transmembrane region" description="Helical" evidence="4">
    <location>
        <begin position="89"/>
        <end position="118"/>
    </location>
</feature>